<organism evidence="1 2">
    <name type="scientific">Selenomonas ruminantium</name>
    <dbReference type="NCBI Taxonomy" id="971"/>
    <lineage>
        <taxon>Bacteria</taxon>
        <taxon>Bacillati</taxon>
        <taxon>Bacillota</taxon>
        <taxon>Negativicutes</taxon>
        <taxon>Selenomonadales</taxon>
        <taxon>Selenomonadaceae</taxon>
        <taxon>Selenomonas</taxon>
    </lineage>
</organism>
<dbReference type="EMBL" id="FOQK01000042">
    <property type="protein sequence ID" value="SFI45096.1"/>
    <property type="molecule type" value="Genomic_DNA"/>
</dbReference>
<gene>
    <name evidence="1" type="ORF">SAMN04487861_1427</name>
</gene>
<name>A0A1I3IAZ3_SELRU</name>
<proteinExistence type="predicted"/>
<sequence length="40" mass="4581">MLFIGETLRDIPQGGWVSHENIRSIPRDYASEYVMGKEGK</sequence>
<accession>A0A1I3IAZ3</accession>
<protein>
    <submittedName>
        <fullName evidence="1">Altronate dehydratase small subunit</fullName>
    </submittedName>
</protein>
<dbReference type="Proteomes" id="UP000183639">
    <property type="component" value="Unassembled WGS sequence"/>
</dbReference>
<dbReference type="RefSeq" id="WP_256211396.1">
    <property type="nucleotide sequence ID" value="NZ_FOQK01000042.1"/>
</dbReference>
<dbReference type="AlphaFoldDB" id="A0A1I3IAZ3"/>
<evidence type="ECO:0000313" key="1">
    <source>
        <dbReference type="EMBL" id="SFI45096.1"/>
    </source>
</evidence>
<reference evidence="1 2" key="1">
    <citation type="submission" date="2016-10" db="EMBL/GenBank/DDBJ databases">
        <authorList>
            <person name="de Groot N.N."/>
        </authorList>
    </citation>
    <scope>NUCLEOTIDE SEQUENCE [LARGE SCALE GENOMIC DNA]</scope>
    <source>
        <strain evidence="1 2">Z108</strain>
    </source>
</reference>
<evidence type="ECO:0000313" key="2">
    <source>
        <dbReference type="Proteomes" id="UP000183639"/>
    </source>
</evidence>